<dbReference type="RefSeq" id="WP_284938316.1">
    <property type="nucleotide sequence ID" value="NZ_JANURM010000016.1"/>
</dbReference>
<evidence type="ECO:0000256" key="1">
    <source>
        <dbReference type="SAM" id="Phobius"/>
    </source>
</evidence>
<keyword evidence="1" id="KW-1133">Transmembrane helix</keyword>
<keyword evidence="1" id="KW-0812">Transmembrane</keyword>
<keyword evidence="3" id="KW-1185">Reference proteome</keyword>
<dbReference type="EMBL" id="JANURM010000016">
    <property type="protein sequence ID" value="MDL0089616.1"/>
    <property type="molecule type" value="Genomic_DNA"/>
</dbReference>
<proteinExistence type="predicted"/>
<dbReference type="PANTHER" id="PTHR34475:SF1">
    <property type="entry name" value="CYTOSKELETON PROTEIN RODZ"/>
    <property type="match status" value="1"/>
</dbReference>
<protein>
    <submittedName>
        <fullName evidence="2">Phosphatidylglycerophosphate synthase</fullName>
    </submittedName>
</protein>
<reference evidence="2" key="1">
    <citation type="submission" date="2022-08" db="EMBL/GenBank/DDBJ databases">
        <authorList>
            <person name="Wang H."/>
        </authorList>
    </citation>
    <scope>NUCLEOTIDE SEQUENCE</scope>
    <source>
        <strain evidence="2">PS10</strain>
    </source>
</reference>
<feature type="transmembrane region" description="Helical" evidence="1">
    <location>
        <begin position="102"/>
        <end position="121"/>
    </location>
</feature>
<dbReference type="Gene3D" id="1.10.260.40">
    <property type="entry name" value="lambda repressor-like DNA-binding domains"/>
    <property type="match status" value="1"/>
</dbReference>
<dbReference type="PANTHER" id="PTHR34475">
    <property type="match status" value="1"/>
</dbReference>
<dbReference type="Proteomes" id="UP001173801">
    <property type="component" value="Unassembled WGS sequence"/>
</dbReference>
<evidence type="ECO:0000313" key="3">
    <source>
        <dbReference type="Proteomes" id="UP001173801"/>
    </source>
</evidence>
<dbReference type="InterPro" id="IPR050400">
    <property type="entry name" value="Bact_Cytoskel_RodZ"/>
</dbReference>
<sequence>MNDLNILKDVGLKEVARKTHIQPEFLQYIIDKDYEKLVRVNVAGYIKILQREYSLDLSEWLEQYNQFCKEHKTSEAAKASVSPKFEVYTPNGHHARLSGNSLGWLLWLIIIVGFIIASYFFDAHKYIEQIPNIFEDKNRSATYSDASVVKEVSKNISIFDENSTQNDKNLSFVISLEPTKQLQNILNKDENLAEQNTTQITIKTDEVNATTTQETPEIKADEAPKIGTFVAKGSTALIVPKGKVWLGVIDLKNGKKTSLTTQKEYELNLSNEMLIACGNGNIVLKINGEDKSFDPGRAARFLVKDGEIRFLNYDEFLSLNGGKSW</sequence>
<reference evidence="2" key="2">
    <citation type="journal article" date="2023" name="Microorganisms">
        <title>Isolation and Genomic Characteristics of Cat-Borne Campylobacter felis sp. nov. and Sheep-Borne Campylobacter ovis sp. nov.</title>
        <authorList>
            <person name="Wang H."/>
            <person name="Li Y."/>
            <person name="Gu Y."/>
            <person name="Zhou G."/>
            <person name="Chen X."/>
            <person name="Zhang X."/>
            <person name="Shao Z."/>
            <person name="Zhang J."/>
            <person name="Zhang M."/>
        </authorList>
    </citation>
    <scope>NUCLEOTIDE SEQUENCE</scope>
    <source>
        <strain evidence="2">PS10</strain>
    </source>
</reference>
<organism evidence="2 3">
    <name type="scientific">Campylobacter gastrosuis</name>
    <dbReference type="NCBI Taxonomy" id="2974576"/>
    <lineage>
        <taxon>Bacteria</taxon>
        <taxon>Pseudomonadati</taxon>
        <taxon>Campylobacterota</taxon>
        <taxon>Epsilonproteobacteria</taxon>
        <taxon>Campylobacterales</taxon>
        <taxon>Campylobacteraceae</taxon>
        <taxon>Campylobacter</taxon>
    </lineage>
</organism>
<comment type="caution">
    <text evidence="2">The sequence shown here is derived from an EMBL/GenBank/DDBJ whole genome shotgun (WGS) entry which is preliminary data.</text>
</comment>
<gene>
    <name evidence="2" type="ORF">NYG85_09625</name>
</gene>
<keyword evidence="1" id="KW-0472">Membrane</keyword>
<evidence type="ECO:0000313" key="2">
    <source>
        <dbReference type="EMBL" id="MDL0089616.1"/>
    </source>
</evidence>
<name>A0ABT7HRT3_9BACT</name>
<accession>A0ABT7HRT3</accession>
<dbReference type="InterPro" id="IPR010982">
    <property type="entry name" value="Lambda_DNA-bd_dom_sf"/>
</dbReference>